<sequence length="59" mass="6580">MNDDRLEEIANSPAFKDLVEYALGGCTSEVLAYISKGGEVPKDLWDSYNSFVAFLNNYV</sequence>
<evidence type="ECO:0000313" key="1">
    <source>
        <dbReference type="EMBL" id="CAB4241378.1"/>
    </source>
</evidence>
<protein>
    <submittedName>
        <fullName evidence="1">Uncharacterized protein</fullName>
    </submittedName>
</protein>
<name>A0A6J5T923_9CAUD</name>
<gene>
    <name evidence="1" type="ORF">UFOVP67_68</name>
</gene>
<organism evidence="1">
    <name type="scientific">uncultured Caudovirales phage</name>
    <dbReference type="NCBI Taxonomy" id="2100421"/>
    <lineage>
        <taxon>Viruses</taxon>
        <taxon>Duplodnaviria</taxon>
        <taxon>Heunggongvirae</taxon>
        <taxon>Uroviricota</taxon>
        <taxon>Caudoviricetes</taxon>
        <taxon>Peduoviridae</taxon>
        <taxon>Maltschvirus</taxon>
        <taxon>Maltschvirus maltsch</taxon>
    </lineage>
</organism>
<reference evidence="1" key="1">
    <citation type="submission" date="2020-05" db="EMBL/GenBank/DDBJ databases">
        <authorList>
            <person name="Chiriac C."/>
            <person name="Salcher M."/>
            <person name="Ghai R."/>
            <person name="Kavagutti S V."/>
        </authorList>
    </citation>
    <scope>NUCLEOTIDE SEQUENCE</scope>
</reference>
<accession>A0A6J5T923</accession>
<dbReference type="EMBL" id="LR797823">
    <property type="protein sequence ID" value="CAB4241378.1"/>
    <property type="molecule type" value="Genomic_DNA"/>
</dbReference>
<proteinExistence type="predicted"/>